<keyword evidence="10 11" id="KW-0472">Membrane</keyword>
<dbReference type="PRINTS" id="PR00344">
    <property type="entry name" value="BCTRLSENSOR"/>
</dbReference>
<dbReference type="CDD" id="cd00082">
    <property type="entry name" value="HisKA"/>
    <property type="match status" value="1"/>
</dbReference>
<dbReference type="SUPFAM" id="SSF55874">
    <property type="entry name" value="ATPase domain of HSP90 chaperone/DNA topoisomerase II/histidine kinase"/>
    <property type="match status" value="1"/>
</dbReference>
<accession>A0ABT1GYS1</accession>
<evidence type="ECO:0000256" key="8">
    <source>
        <dbReference type="ARBA" id="ARBA00022989"/>
    </source>
</evidence>
<dbReference type="SMART" id="SM00388">
    <property type="entry name" value="HisKA"/>
    <property type="match status" value="1"/>
</dbReference>
<dbReference type="InterPro" id="IPR003660">
    <property type="entry name" value="HAMP_dom"/>
</dbReference>
<dbReference type="PANTHER" id="PTHR45436:SF5">
    <property type="entry name" value="SENSOR HISTIDINE KINASE TRCS"/>
    <property type="match status" value="1"/>
</dbReference>
<evidence type="ECO:0000256" key="1">
    <source>
        <dbReference type="ARBA" id="ARBA00000085"/>
    </source>
</evidence>
<evidence type="ECO:0000256" key="9">
    <source>
        <dbReference type="ARBA" id="ARBA00023012"/>
    </source>
</evidence>
<evidence type="ECO:0000259" key="13">
    <source>
        <dbReference type="PROSITE" id="PS50885"/>
    </source>
</evidence>
<dbReference type="Gene3D" id="1.10.287.130">
    <property type="match status" value="1"/>
</dbReference>
<sequence length="384" mass="39700">MGRRSPGSGFARRLLIAQSAVVVAGALTAAGIAAAIAPGLFHKHLIEAGVANIPMGVEHADRAFRSALVLSLGVALLVAVLLSIGVAWYFTRRIQQSIASVASTTADMAEGRLDTRVGPSGLGADFDRLGESINVLGERLAATDGVRRRLMSDLAHEMRTPVATITAQVEAIEDGVREPDARTLQAIRAAAGRLHRLAADLGAVSTADEELALTAELVPVRQVVDDAVTLALPRSRDSRVTLDVGDVDDVAVEVDLDRVGQIIGVLLDNSLRHTPAGGTVRIGATAADGGVDVVVADTGEGIAAGDLQHVFDRFFRGDSARSTATGGSGIGLTIARSLAHAHGGTLSAASDGRGRGARFTLRLPVAARRVSVPGRVAAHVGEHR</sequence>
<dbReference type="Pfam" id="PF00672">
    <property type="entry name" value="HAMP"/>
    <property type="match status" value="1"/>
</dbReference>
<evidence type="ECO:0000256" key="3">
    <source>
        <dbReference type="ARBA" id="ARBA00012438"/>
    </source>
</evidence>
<comment type="caution">
    <text evidence="14">The sequence shown here is derived from an EMBL/GenBank/DDBJ whole genome shotgun (WGS) entry which is preliminary data.</text>
</comment>
<organism evidence="14 15">
    <name type="scientific">Williamsia serinedens</name>
    <dbReference type="NCBI Taxonomy" id="391736"/>
    <lineage>
        <taxon>Bacteria</taxon>
        <taxon>Bacillati</taxon>
        <taxon>Actinomycetota</taxon>
        <taxon>Actinomycetes</taxon>
        <taxon>Mycobacteriales</taxon>
        <taxon>Nocardiaceae</taxon>
        <taxon>Williamsia</taxon>
    </lineage>
</organism>
<feature type="transmembrane region" description="Helical" evidence="11">
    <location>
        <begin position="67"/>
        <end position="90"/>
    </location>
</feature>
<keyword evidence="6 11" id="KW-0812">Transmembrane</keyword>
<evidence type="ECO:0000256" key="10">
    <source>
        <dbReference type="ARBA" id="ARBA00023136"/>
    </source>
</evidence>
<evidence type="ECO:0000256" key="4">
    <source>
        <dbReference type="ARBA" id="ARBA00022553"/>
    </source>
</evidence>
<dbReference type="InterPro" id="IPR005467">
    <property type="entry name" value="His_kinase_dom"/>
</dbReference>
<dbReference type="SUPFAM" id="SSF47384">
    <property type="entry name" value="Homodimeric domain of signal transducing histidine kinase"/>
    <property type="match status" value="1"/>
</dbReference>
<dbReference type="PANTHER" id="PTHR45436">
    <property type="entry name" value="SENSOR HISTIDINE KINASE YKOH"/>
    <property type="match status" value="1"/>
</dbReference>
<dbReference type="Proteomes" id="UP001205740">
    <property type="component" value="Unassembled WGS sequence"/>
</dbReference>
<keyword evidence="4" id="KW-0597">Phosphoprotein</keyword>
<dbReference type="SMART" id="SM00304">
    <property type="entry name" value="HAMP"/>
    <property type="match status" value="1"/>
</dbReference>
<keyword evidence="7 14" id="KW-0418">Kinase</keyword>
<keyword evidence="9" id="KW-0902">Two-component regulatory system</keyword>
<evidence type="ECO:0000259" key="12">
    <source>
        <dbReference type="PROSITE" id="PS50109"/>
    </source>
</evidence>
<keyword evidence="8 11" id="KW-1133">Transmembrane helix</keyword>
<evidence type="ECO:0000256" key="11">
    <source>
        <dbReference type="SAM" id="Phobius"/>
    </source>
</evidence>
<dbReference type="InterPro" id="IPR004358">
    <property type="entry name" value="Sig_transdc_His_kin-like_C"/>
</dbReference>
<keyword evidence="15" id="KW-1185">Reference proteome</keyword>
<dbReference type="Pfam" id="PF00512">
    <property type="entry name" value="HisKA"/>
    <property type="match status" value="1"/>
</dbReference>
<dbReference type="InterPro" id="IPR036097">
    <property type="entry name" value="HisK_dim/P_sf"/>
</dbReference>
<protein>
    <recommendedName>
        <fullName evidence="3">histidine kinase</fullName>
        <ecNumber evidence="3">2.7.13.3</ecNumber>
    </recommendedName>
</protein>
<dbReference type="InterPro" id="IPR050428">
    <property type="entry name" value="TCS_sensor_his_kinase"/>
</dbReference>
<dbReference type="PROSITE" id="PS50109">
    <property type="entry name" value="HIS_KIN"/>
    <property type="match status" value="1"/>
</dbReference>
<proteinExistence type="predicted"/>
<evidence type="ECO:0000313" key="15">
    <source>
        <dbReference type="Proteomes" id="UP001205740"/>
    </source>
</evidence>
<dbReference type="GO" id="GO:0016301">
    <property type="term" value="F:kinase activity"/>
    <property type="evidence" value="ECO:0007669"/>
    <property type="project" value="UniProtKB-KW"/>
</dbReference>
<comment type="subcellular location">
    <subcellularLocation>
        <location evidence="2">Cell membrane</location>
    </subcellularLocation>
</comment>
<dbReference type="RefSeq" id="WP_253653714.1">
    <property type="nucleotide sequence ID" value="NZ_BAAAOE010000001.1"/>
</dbReference>
<dbReference type="Gene3D" id="3.30.565.10">
    <property type="entry name" value="Histidine kinase-like ATPase, C-terminal domain"/>
    <property type="match status" value="1"/>
</dbReference>
<dbReference type="PROSITE" id="PS50885">
    <property type="entry name" value="HAMP"/>
    <property type="match status" value="1"/>
</dbReference>
<dbReference type="Pfam" id="PF02518">
    <property type="entry name" value="HATPase_c"/>
    <property type="match status" value="1"/>
</dbReference>
<dbReference type="EMBL" id="JAMTCG010000002">
    <property type="protein sequence ID" value="MCP2160140.1"/>
    <property type="molecule type" value="Genomic_DNA"/>
</dbReference>
<dbReference type="InterPro" id="IPR003594">
    <property type="entry name" value="HATPase_dom"/>
</dbReference>
<dbReference type="Gene3D" id="6.10.340.10">
    <property type="match status" value="1"/>
</dbReference>
<dbReference type="InterPro" id="IPR003661">
    <property type="entry name" value="HisK_dim/P_dom"/>
</dbReference>
<dbReference type="InterPro" id="IPR036890">
    <property type="entry name" value="HATPase_C_sf"/>
</dbReference>
<evidence type="ECO:0000313" key="14">
    <source>
        <dbReference type="EMBL" id="MCP2160140.1"/>
    </source>
</evidence>
<gene>
    <name evidence="14" type="ORF">LX12_001319</name>
</gene>
<evidence type="ECO:0000256" key="7">
    <source>
        <dbReference type="ARBA" id="ARBA00022777"/>
    </source>
</evidence>
<reference evidence="14 15" key="1">
    <citation type="submission" date="2022-06" db="EMBL/GenBank/DDBJ databases">
        <title>Genomic Encyclopedia of Archaeal and Bacterial Type Strains, Phase II (KMG-II): from individual species to whole genera.</title>
        <authorList>
            <person name="Goeker M."/>
        </authorList>
    </citation>
    <scope>NUCLEOTIDE SEQUENCE [LARGE SCALE GENOMIC DNA]</scope>
    <source>
        <strain evidence="14 15">DSM 45037</strain>
    </source>
</reference>
<evidence type="ECO:0000256" key="6">
    <source>
        <dbReference type="ARBA" id="ARBA00022692"/>
    </source>
</evidence>
<evidence type="ECO:0000256" key="2">
    <source>
        <dbReference type="ARBA" id="ARBA00004236"/>
    </source>
</evidence>
<name>A0ABT1GYS1_9NOCA</name>
<evidence type="ECO:0000256" key="5">
    <source>
        <dbReference type="ARBA" id="ARBA00022679"/>
    </source>
</evidence>
<keyword evidence="5" id="KW-0808">Transferase</keyword>
<feature type="domain" description="HAMP" evidence="13">
    <location>
        <begin position="92"/>
        <end position="145"/>
    </location>
</feature>
<dbReference type="SMART" id="SM00387">
    <property type="entry name" value="HATPase_c"/>
    <property type="match status" value="1"/>
</dbReference>
<feature type="domain" description="Histidine kinase" evidence="12">
    <location>
        <begin position="153"/>
        <end position="367"/>
    </location>
</feature>
<comment type="catalytic activity">
    <reaction evidence="1">
        <text>ATP + protein L-histidine = ADP + protein N-phospho-L-histidine.</text>
        <dbReference type="EC" id="2.7.13.3"/>
    </reaction>
</comment>
<dbReference type="EC" id="2.7.13.3" evidence="3"/>